<dbReference type="InterPro" id="IPR005119">
    <property type="entry name" value="LysR_subst-bd"/>
</dbReference>
<evidence type="ECO:0000259" key="5">
    <source>
        <dbReference type="PROSITE" id="PS50931"/>
    </source>
</evidence>
<feature type="domain" description="HTH lysR-type" evidence="5">
    <location>
        <begin position="1"/>
        <end position="59"/>
    </location>
</feature>
<dbReference type="RefSeq" id="WP_061921498.1">
    <property type="nucleotide sequence ID" value="NZ_CP012669.1"/>
</dbReference>
<evidence type="ECO:0000256" key="1">
    <source>
        <dbReference type="ARBA" id="ARBA00009437"/>
    </source>
</evidence>
<dbReference type="GO" id="GO:0043565">
    <property type="term" value="F:sequence-specific DNA binding"/>
    <property type="evidence" value="ECO:0007669"/>
    <property type="project" value="TreeGrafter"/>
</dbReference>
<proteinExistence type="inferred from homology"/>
<dbReference type="OrthoDB" id="9787460at2"/>
<dbReference type="GO" id="GO:0003700">
    <property type="term" value="F:DNA-binding transcription factor activity"/>
    <property type="evidence" value="ECO:0007669"/>
    <property type="project" value="InterPro"/>
</dbReference>
<evidence type="ECO:0000256" key="4">
    <source>
        <dbReference type="ARBA" id="ARBA00023163"/>
    </source>
</evidence>
<dbReference type="InterPro" id="IPR036390">
    <property type="entry name" value="WH_DNA-bd_sf"/>
</dbReference>
<keyword evidence="4" id="KW-0804">Transcription</keyword>
<dbReference type="InterPro" id="IPR036388">
    <property type="entry name" value="WH-like_DNA-bd_sf"/>
</dbReference>
<dbReference type="Gene3D" id="1.10.10.10">
    <property type="entry name" value="Winged helix-like DNA-binding domain superfamily/Winged helix DNA-binding domain"/>
    <property type="match status" value="1"/>
</dbReference>
<gene>
    <name evidence="6" type="ORF">AMC99_00150</name>
</gene>
<dbReference type="PROSITE" id="PS50931">
    <property type="entry name" value="HTH_LYSR"/>
    <property type="match status" value="1"/>
</dbReference>
<dbReference type="AlphaFoldDB" id="A0A0M3T9R0"/>
<dbReference type="PANTHER" id="PTHR30537:SF3">
    <property type="entry name" value="TRANSCRIPTIONAL REGULATORY PROTEIN"/>
    <property type="match status" value="1"/>
</dbReference>
<dbReference type="InterPro" id="IPR058163">
    <property type="entry name" value="LysR-type_TF_proteobact-type"/>
</dbReference>
<dbReference type="SUPFAM" id="SSF46785">
    <property type="entry name" value="Winged helix' DNA-binding domain"/>
    <property type="match status" value="1"/>
</dbReference>
<keyword evidence="7" id="KW-1185">Reference proteome</keyword>
<dbReference type="InterPro" id="IPR000847">
    <property type="entry name" value="LysR_HTH_N"/>
</dbReference>
<sequence>MENWDDLRIFLAVAKAGQISNAARMLRIDGTTVSRRLRRLEGAIGQRLVEQTREGQVLTQHGEELLARVERMAEEASSFGHSGLGQPGLGGQVRLSVSEGFGSWFLAPRLPALVEEHPELTVELVASSGFLSPSKREADIAVMLSRPKAGPLIARKLSDYSLGLYASPDYLQETGQPQKRSDLATGHRLVSYISDLLYAPELDYLNEVYSNLRATVTSSSINAQLQLISGGAGIGVLPCFMGDREARLNRVLPSFRLTRSFWIVTHKDTHRLEKVRYLSNWLTRQVEQDRRVLLPSL</sequence>
<dbReference type="PANTHER" id="PTHR30537">
    <property type="entry name" value="HTH-TYPE TRANSCRIPTIONAL REGULATOR"/>
    <property type="match status" value="1"/>
</dbReference>
<evidence type="ECO:0000313" key="6">
    <source>
        <dbReference type="EMBL" id="ALE15466.1"/>
    </source>
</evidence>
<dbReference type="Pfam" id="PF03466">
    <property type="entry name" value="LysR_substrate"/>
    <property type="match status" value="1"/>
</dbReference>
<dbReference type="Gene3D" id="3.40.190.290">
    <property type="match status" value="1"/>
</dbReference>
<keyword evidence="2" id="KW-0805">Transcription regulation</keyword>
<name>A0A0M3T9R0_9SPHN</name>
<dbReference type="Proteomes" id="UP000057938">
    <property type="component" value="Chromosome"/>
</dbReference>
<dbReference type="PATRIC" id="fig|361183.4.peg.154"/>
<evidence type="ECO:0000256" key="3">
    <source>
        <dbReference type="ARBA" id="ARBA00023125"/>
    </source>
</evidence>
<organism evidence="6 7">
    <name type="scientific">Altererythrobacter epoxidivorans</name>
    <dbReference type="NCBI Taxonomy" id="361183"/>
    <lineage>
        <taxon>Bacteria</taxon>
        <taxon>Pseudomonadati</taxon>
        <taxon>Pseudomonadota</taxon>
        <taxon>Alphaproteobacteria</taxon>
        <taxon>Sphingomonadales</taxon>
        <taxon>Erythrobacteraceae</taxon>
        <taxon>Altererythrobacter</taxon>
    </lineage>
</organism>
<dbReference type="GO" id="GO:0006351">
    <property type="term" value="P:DNA-templated transcription"/>
    <property type="evidence" value="ECO:0007669"/>
    <property type="project" value="TreeGrafter"/>
</dbReference>
<keyword evidence="3" id="KW-0238">DNA-binding</keyword>
<dbReference type="Pfam" id="PF00126">
    <property type="entry name" value="HTH_1"/>
    <property type="match status" value="1"/>
</dbReference>
<dbReference type="SUPFAM" id="SSF53850">
    <property type="entry name" value="Periplasmic binding protein-like II"/>
    <property type="match status" value="1"/>
</dbReference>
<dbReference type="EMBL" id="CP012669">
    <property type="protein sequence ID" value="ALE15466.1"/>
    <property type="molecule type" value="Genomic_DNA"/>
</dbReference>
<evidence type="ECO:0000256" key="2">
    <source>
        <dbReference type="ARBA" id="ARBA00023015"/>
    </source>
</evidence>
<accession>A0A0M3T9R0</accession>
<dbReference type="STRING" id="361183.AMC99_00150"/>
<evidence type="ECO:0000313" key="7">
    <source>
        <dbReference type="Proteomes" id="UP000057938"/>
    </source>
</evidence>
<comment type="similarity">
    <text evidence="1">Belongs to the LysR transcriptional regulatory family.</text>
</comment>
<reference evidence="6 7" key="1">
    <citation type="submission" date="2015-09" db="EMBL/GenBank/DDBJ databases">
        <title>Complete genome sequence of a benzo[a]pyrene-degrading bacterium Altererythrobacter epoxidivorans CGMCC 1.7731T.</title>
        <authorList>
            <person name="Li Z."/>
            <person name="Cheng H."/>
            <person name="Huo Y."/>
            <person name="Xu X."/>
        </authorList>
    </citation>
    <scope>NUCLEOTIDE SEQUENCE [LARGE SCALE GENOMIC DNA]</scope>
    <source>
        <strain evidence="6 7">CGMCC 1.7731</strain>
    </source>
</reference>
<protein>
    <submittedName>
        <fullName evidence="6">Transcriptional regulator, LysR family</fullName>
    </submittedName>
</protein>
<dbReference type="KEGG" id="aep:AMC99_00150"/>